<dbReference type="EMBL" id="JBHTJL010000011">
    <property type="protein sequence ID" value="MFD1063435.1"/>
    <property type="molecule type" value="Genomic_DNA"/>
</dbReference>
<evidence type="ECO:0000313" key="2">
    <source>
        <dbReference type="EMBL" id="MFD1063435.1"/>
    </source>
</evidence>
<dbReference type="RefSeq" id="WP_386130348.1">
    <property type="nucleotide sequence ID" value="NZ_JBHTJL010000011.1"/>
</dbReference>
<feature type="chain" id="PRO_5046754334" evidence="1">
    <location>
        <begin position="24"/>
        <end position="1612"/>
    </location>
</feature>
<dbReference type="Pfam" id="PF13585">
    <property type="entry name" value="CHU_C"/>
    <property type="match status" value="1"/>
</dbReference>
<sequence length="1612" mass="178124">MKNRYTFFIFFSLCSFLGLSVFAQQITVDDNLTPNNLVENTIQSECIIIENVQSQVNGSVVNINSFGFFERGNSNFPFANGMVLTTGSATSAGNGENTDELNEGDSTWTTDSDLENALGITETLNATSIEFDFTSISNTLQFNYILASEEYFSNFSCQYSDGFAFLIREAGTNDPYQNIALIPGNGSPVNTMTIRPNIEGFCEAQNEEFFAGFNLGDTNYNGRTTVMTATANITPNVAYHIKLVIADQTDRNYDSAVFIEADSFIPTVNLGNDFSSCANTVTLDGDINNPDAQYQWYLNNLNIDGATQPTFEASESGTYRVEINIPLGNVFCTIDDEIEIELSSTQSATPMTDFELCDDLSNDGVETFNLALKNAQAINSVPPGNYTVTYHTSLPDAQNGDNPVAGNYQNQVNPQLIYVRIEDNNSGCLAFNQFQLVVNSRPEATQPPLMQVCDDEVADGITTINLNENDDIITNGQTGLVVTYHSTQADATNNSNALPMPYVNINPTETVFISVTNPASGCNTTTSLDIEVLDAPELNDAEPYYIDACDPEYDGFAEFDLTSVEADILNGLTNVTVTYHTSQQDAESGDNPISNPTNFENTTQTEQIIFIRVVDNSTGCANTLPIEIHSNLLLSEPDFSDSILCDIDGDNSEAFNLAALASQIIGDIPDITIAFFETEDDRTSGINELDQAVDYFPPNTPQTLYLTLTSPTCTEVEEIILGLQSIEQFPDLPQQTVCDSDQDGIRNFNLSEYNEQLTEGQTGYTITYFETQQDADDNTNPLPTIYENTTNPFTVFARITSNETSCADTSSFEILVNPAPETSSPTPIVICDDDLDGFFIVNLEDKISEITTSTADTSITFFTSVSNANTNTDAIENPEAYNAQTSIIVARVENTITGCVSLENISITVNTLPVFTEISDFNFCENNTDNVGEFLLRTKDNEILNGQTGKEVLYFLTPEDAETGNNPIDKNSNFENTENPQTIYVRVQNITDANCYGTDSFVLNVGINPIFNEPIDMFVCDDGTNDTFAEINLDEKTAEISEGIAENLIVTYYRNFGDFQNQTNPITENTFTNTTNPQEIFVTIANGTICTSEASFTINVVPVPNVSTIQPFEDCDVDYDESIIWDLTQAEINILDVRQNNIEVTYFLSEEDAEADINQISNPENFENTSNPQTVYVKVINTDFNCPITLPIELNVISPPLHNDFGAIEICDNDDNSYDLSLIDELVVDDANGISISYYTTEQDAINSENEISNNYTYQTNNDIIYTRIQDNNTNCYFVYPFMLVINERPTANMPNDLEDCDDDTDGQLIFDLEAQNEQIIGNQNDTFLEVSYYNTEVEAINNVNALESFYNASNNETIYARVTNTQTQCFSLTQFNIIINPLPFANIQDQSICLENSPLIVDANTGNNSDTYLWSTGEITPSIEIETSGSYSVTITTENGCVATTEFNTVVSESANIEVVETVDFSDPNNITITVSGIGDYLFQLDDGALQDNGFFENVTLGYHTLTIFDRNGCSSVTKEVLVIDAPKFMTPNNDGAFDTWHIIGVEALPGTIVYIFDRYGKLLKQLNHTSSGWDGTYNGNPMPTSDYWWSAEVKRGDIQFTAQGHFALKR</sequence>
<comment type="caution">
    <text evidence="2">The sequence shown here is derived from an EMBL/GenBank/DDBJ whole genome shotgun (WGS) entry which is preliminary data.</text>
</comment>
<keyword evidence="3" id="KW-1185">Reference proteome</keyword>
<proteinExistence type="predicted"/>
<evidence type="ECO:0000256" key="1">
    <source>
        <dbReference type="SAM" id="SignalP"/>
    </source>
</evidence>
<organism evidence="2 3">
    <name type="scientific">Winogradskyella litorisediminis</name>
    <dbReference type="NCBI Taxonomy" id="1156618"/>
    <lineage>
        <taxon>Bacteria</taxon>
        <taxon>Pseudomonadati</taxon>
        <taxon>Bacteroidota</taxon>
        <taxon>Flavobacteriia</taxon>
        <taxon>Flavobacteriales</taxon>
        <taxon>Flavobacteriaceae</taxon>
        <taxon>Winogradskyella</taxon>
    </lineage>
</organism>
<dbReference type="NCBIfam" id="NF038133">
    <property type="entry name" value="choice_anch_L"/>
    <property type="match status" value="1"/>
</dbReference>
<dbReference type="InterPro" id="IPR026341">
    <property type="entry name" value="T9SS_type_B"/>
</dbReference>
<reference evidence="3" key="1">
    <citation type="journal article" date="2019" name="Int. J. Syst. Evol. Microbiol.">
        <title>The Global Catalogue of Microorganisms (GCM) 10K type strain sequencing project: providing services to taxonomists for standard genome sequencing and annotation.</title>
        <authorList>
            <consortium name="The Broad Institute Genomics Platform"/>
            <consortium name="The Broad Institute Genome Sequencing Center for Infectious Disease"/>
            <person name="Wu L."/>
            <person name="Ma J."/>
        </authorList>
    </citation>
    <scope>NUCLEOTIDE SEQUENCE [LARGE SCALE GENOMIC DNA]</scope>
    <source>
        <strain evidence="3">CCUG 62215</strain>
    </source>
</reference>
<evidence type="ECO:0000313" key="3">
    <source>
        <dbReference type="Proteomes" id="UP001597013"/>
    </source>
</evidence>
<name>A0ABW3NA50_9FLAO</name>
<feature type="signal peptide" evidence="1">
    <location>
        <begin position="1"/>
        <end position="23"/>
    </location>
</feature>
<dbReference type="Proteomes" id="UP001597013">
    <property type="component" value="Unassembled WGS sequence"/>
</dbReference>
<keyword evidence="1" id="KW-0732">Signal</keyword>
<accession>A0ABW3NA50</accession>
<dbReference type="NCBIfam" id="TIGR04131">
    <property type="entry name" value="Bac_Flav_CTERM"/>
    <property type="match status" value="1"/>
</dbReference>
<dbReference type="InterPro" id="IPR049804">
    <property type="entry name" value="Choice_anch_L"/>
</dbReference>
<protein>
    <submittedName>
        <fullName evidence="2">Choice-of-anchor L domain-containing protein</fullName>
    </submittedName>
</protein>
<gene>
    <name evidence="2" type="ORF">ACFQ1Q_09280</name>
</gene>